<evidence type="ECO:0000313" key="1">
    <source>
        <dbReference type="EnsemblMetazoa" id="AFUN007077-PA"/>
    </source>
</evidence>
<dbReference type="VEuPathDB" id="VectorBase:AFUN007077"/>
<dbReference type="Gene3D" id="3.40.50.2300">
    <property type="match status" value="1"/>
</dbReference>
<reference evidence="1" key="1">
    <citation type="submission" date="2020-05" db="UniProtKB">
        <authorList>
            <consortium name="EnsemblMetazoa"/>
        </authorList>
    </citation>
    <scope>IDENTIFICATION</scope>
    <source>
        <strain evidence="1">FUMOZ</strain>
    </source>
</reference>
<accession>A0A182RLF9</accession>
<dbReference type="EnsemblMetazoa" id="AFUN007077-RA">
    <property type="protein sequence ID" value="AFUN007077-PA"/>
    <property type="gene ID" value="AFUN007077"/>
</dbReference>
<sequence>MYWKVNRVIPWGFVVVILPAIAVGLAYGTSVKDSDYSETVATFVFRFIRDHKGLKQGIVFGCDQKLLLIYKVLSQLATIGVRIWPVSIERSHSSSRAADEHERFSSTLRRSLEFHQFVLLDMACANAPIVLEQASKYELFNASFHWLIIDKNYNSIVDGKSEMAAGSDRSPTTETMVKNSILYDRTESSMLQSFANGTESDRARTASVNRRANAKGDDTFGLLATMNVSINAEITVASPTDTSYRGFTLYDLW</sequence>
<dbReference type="STRING" id="62324.A0A182RLF9"/>
<dbReference type="AlphaFoldDB" id="A0A182RLF9"/>
<dbReference type="VEuPathDB" id="VectorBase:AFUN2_011637"/>
<organism evidence="1">
    <name type="scientific">Anopheles funestus</name>
    <name type="common">African malaria mosquito</name>
    <dbReference type="NCBI Taxonomy" id="62324"/>
    <lineage>
        <taxon>Eukaryota</taxon>
        <taxon>Metazoa</taxon>
        <taxon>Ecdysozoa</taxon>
        <taxon>Arthropoda</taxon>
        <taxon>Hexapoda</taxon>
        <taxon>Insecta</taxon>
        <taxon>Pterygota</taxon>
        <taxon>Neoptera</taxon>
        <taxon>Endopterygota</taxon>
        <taxon>Diptera</taxon>
        <taxon>Nematocera</taxon>
        <taxon>Culicoidea</taxon>
        <taxon>Culicidae</taxon>
        <taxon>Anophelinae</taxon>
        <taxon>Anopheles</taxon>
    </lineage>
</organism>
<name>A0A182RLF9_ANOFN</name>
<protein>
    <submittedName>
        <fullName evidence="1">Uncharacterized protein</fullName>
    </submittedName>
</protein>
<proteinExistence type="predicted"/>